<protein>
    <submittedName>
        <fullName evidence="1">Uncharacterized protein</fullName>
    </submittedName>
</protein>
<name>A0A428BJI2_STROR</name>
<gene>
    <name evidence="1" type="ORF">D8862_09115</name>
</gene>
<reference evidence="1 2" key="1">
    <citation type="submission" date="2018-11" db="EMBL/GenBank/DDBJ databases">
        <title>Species Designations Belie Phenotypic and Genotypic Heterogeneity in Oral Streptococci.</title>
        <authorList>
            <person name="Velsko I."/>
        </authorList>
    </citation>
    <scope>NUCLEOTIDE SEQUENCE [LARGE SCALE GENOMIC DNA]</scope>
    <source>
        <strain evidence="1 2">BCC59</strain>
    </source>
</reference>
<proteinExistence type="predicted"/>
<organism evidence="1 2">
    <name type="scientific">Streptococcus oralis</name>
    <dbReference type="NCBI Taxonomy" id="1303"/>
    <lineage>
        <taxon>Bacteria</taxon>
        <taxon>Bacillati</taxon>
        <taxon>Bacillota</taxon>
        <taxon>Bacilli</taxon>
        <taxon>Lactobacillales</taxon>
        <taxon>Streptococcaceae</taxon>
        <taxon>Streptococcus</taxon>
    </lineage>
</organism>
<comment type="caution">
    <text evidence="1">The sequence shown here is derived from an EMBL/GenBank/DDBJ whole genome shotgun (WGS) entry which is preliminary data.</text>
</comment>
<sequence>MNFIIICIMILVCILLLSIIKLEYLKRLLTRYIVDNRSSELSFIESSDFSVLECAKILNKKYKIGLINSYIVVNSIKIR</sequence>
<evidence type="ECO:0000313" key="1">
    <source>
        <dbReference type="EMBL" id="RSI63496.1"/>
    </source>
</evidence>
<dbReference type="AlphaFoldDB" id="A0A428BJI2"/>
<dbReference type="Proteomes" id="UP000272252">
    <property type="component" value="Unassembled WGS sequence"/>
</dbReference>
<accession>A0A428BJI2</accession>
<dbReference type="EMBL" id="RJNK01000014">
    <property type="protein sequence ID" value="RSI63496.1"/>
    <property type="molecule type" value="Genomic_DNA"/>
</dbReference>
<evidence type="ECO:0000313" key="2">
    <source>
        <dbReference type="Proteomes" id="UP000272252"/>
    </source>
</evidence>
<dbReference type="OrthoDB" id="2235542at2"/>